<reference evidence="1" key="1">
    <citation type="submission" date="2022-12" db="EMBL/GenBank/DDBJ databases">
        <authorList>
            <person name="Deng Y."/>
            <person name="Zhang Y.-Q."/>
        </authorList>
    </citation>
    <scope>NUCLEOTIDE SEQUENCE</scope>
    <source>
        <strain evidence="1">CPCC 205372</strain>
    </source>
</reference>
<evidence type="ECO:0000313" key="2">
    <source>
        <dbReference type="Proteomes" id="UP001142153"/>
    </source>
</evidence>
<name>A0ABT4PSC3_9MYCO</name>
<comment type="caution">
    <text evidence="1">The sequence shown here is derived from an EMBL/GenBank/DDBJ whole genome shotgun (WGS) entry which is preliminary data.</text>
</comment>
<accession>A0ABT4PSC3</accession>
<protein>
    <submittedName>
        <fullName evidence="1">Uncharacterized protein</fullName>
    </submittedName>
</protein>
<dbReference type="EMBL" id="JAPZPY010000003">
    <property type="protein sequence ID" value="MCZ8379466.1"/>
    <property type="molecule type" value="Genomic_DNA"/>
</dbReference>
<organism evidence="1 2">
    <name type="scientific">Mycobacterium hippophais</name>
    <dbReference type="NCBI Taxonomy" id="3016340"/>
    <lineage>
        <taxon>Bacteria</taxon>
        <taxon>Bacillati</taxon>
        <taxon>Actinomycetota</taxon>
        <taxon>Actinomycetes</taxon>
        <taxon>Mycobacteriales</taxon>
        <taxon>Mycobacteriaceae</taxon>
        <taxon>Mycobacterium</taxon>
    </lineage>
</organism>
<sequence>MGRFECDILRHMVLWGPHGALYDEDIYPGFGMTVQQFRRRFARIVLSLNESPVDEPHRNLLDEAKCYLEQHTEGTR</sequence>
<keyword evidence="2" id="KW-1185">Reference proteome</keyword>
<dbReference type="RefSeq" id="WP_269894142.1">
    <property type="nucleotide sequence ID" value="NZ_JAPZPY010000003.1"/>
</dbReference>
<dbReference type="Proteomes" id="UP001142153">
    <property type="component" value="Unassembled WGS sequence"/>
</dbReference>
<evidence type="ECO:0000313" key="1">
    <source>
        <dbReference type="EMBL" id="MCZ8379466.1"/>
    </source>
</evidence>
<gene>
    <name evidence="1" type="ORF">O6P37_11375</name>
</gene>
<proteinExistence type="predicted"/>